<dbReference type="RefSeq" id="WP_228368734.1">
    <property type="nucleotide sequence ID" value="NZ_LAOI01000001.1"/>
</dbReference>
<protein>
    <submittedName>
        <fullName evidence="1">Uncharacterized protein</fullName>
    </submittedName>
</protein>
<dbReference type="Proteomes" id="UP000033661">
    <property type="component" value="Unassembled WGS sequence"/>
</dbReference>
<gene>
    <name evidence="1" type="ORF">RBEAN4_0108</name>
</gene>
<keyword evidence="2" id="KW-1185">Reference proteome</keyword>
<sequence>MLSRGGIVAWIKKRPRCHPVACPRDDTLNYKLIRSLFKSPCNKIILIIDKQLLKSYLGLVRSIILGTLSYLKLIKIFICDEKYNADFSDILLGKVNKISGCDSTISFDIKALNLKEFDDPINILEKDK</sequence>
<evidence type="ECO:0000313" key="2">
    <source>
        <dbReference type="Proteomes" id="UP000033661"/>
    </source>
</evidence>
<reference evidence="1 2" key="1">
    <citation type="submission" date="2015-02" db="EMBL/GenBank/DDBJ databases">
        <title>Genome Sequencing of Rickettsiales.</title>
        <authorList>
            <person name="Daugherty S.C."/>
            <person name="Su Q."/>
            <person name="Abolude K."/>
            <person name="Beier-Sexton M."/>
            <person name="Carlyon J.A."/>
            <person name="Carter R."/>
            <person name="Day N.P."/>
            <person name="Dumler S.J."/>
            <person name="Dyachenko V."/>
            <person name="Godinez A."/>
            <person name="Kurtti T.J."/>
            <person name="Lichay M."/>
            <person name="Mullins K.E."/>
            <person name="Ott S."/>
            <person name="Pappas-Brown V."/>
            <person name="Paris D.H."/>
            <person name="Patel P."/>
            <person name="Richards A.L."/>
            <person name="Sadzewicz L."/>
            <person name="Sears K."/>
            <person name="Seidman D."/>
            <person name="Sengamalay N."/>
            <person name="Stenos J."/>
            <person name="Tallon L.J."/>
            <person name="Vincent G."/>
            <person name="Fraser C.M."/>
            <person name="Munderloh U."/>
            <person name="Dunning-Hotopp J.C."/>
        </authorList>
    </citation>
    <scope>NUCLEOTIDE SEQUENCE [LARGE SCALE GENOMIC DNA]</scope>
    <source>
        <strain evidence="1 2">RML An4</strain>
    </source>
</reference>
<dbReference type="PATRIC" id="fig|1359193.3.peg.103"/>
<comment type="caution">
    <text evidence="1">The sequence shown here is derived from an EMBL/GenBank/DDBJ whole genome shotgun (WGS) entry which is preliminary data.</text>
</comment>
<dbReference type="EMBL" id="LAOI01000001">
    <property type="protein sequence ID" value="KJV89140.1"/>
    <property type="molecule type" value="Genomic_DNA"/>
</dbReference>
<name>A0A0F3Q9A1_RICBE</name>
<evidence type="ECO:0000313" key="1">
    <source>
        <dbReference type="EMBL" id="KJV89140.1"/>
    </source>
</evidence>
<accession>A0A0F3Q9A1</accession>
<organism evidence="1 2">
    <name type="scientific">Rickettsia bellii str. RML An4</name>
    <dbReference type="NCBI Taxonomy" id="1359193"/>
    <lineage>
        <taxon>Bacteria</taxon>
        <taxon>Pseudomonadati</taxon>
        <taxon>Pseudomonadota</taxon>
        <taxon>Alphaproteobacteria</taxon>
        <taxon>Rickettsiales</taxon>
        <taxon>Rickettsiaceae</taxon>
        <taxon>Rickettsieae</taxon>
        <taxon>Rickettsia</taxon>
        <taxon>belli group</taxon>
    </lineage>
</organism>
<dbReference type="AlphaFoldDB" id="A0A0F3Q9A1"/>
<proteinExistence type="predicted"/>